<dbReference type="GO" id="GO:0005634">
    <property type="term" value="C:nucleus"/>
    <property type="evidence" value="ECO:0007669"/>
    <property type="project" value="UniProtKB-SubCell"/>
</dbReference>
<keyword evidence="7 14" id="KW-0863">Zinc-finger</keyword>
<keyword evidence="9 15" id="KW-0862">Zinc</keyword>
<evidence type="ECO:0000256" key="12">
    <source>
        <dbReference type="ARBA" id="ARBA00023242"/>
    </source>
</evidence>
<evidence type="ECO:0000256" key="11">
    <source>
        <dbReference type="ARBA" id="ARBA00023054"/>
    </source>
</evidence>
<protein>
    <recommendedName>
        <fullName evidence="15">E3 ubiquitin protein ligase</fullName>
        <ecNumber evidence="15">2.3.2.27</ecNumber>
    </recommendedName>
</protein>
<dbReference type="GO" id="GO:0006325">
    <property type="term" value="P:chromatin organization"/>
    <property type="evidence" value="ECO:0007669"/>
    <property type="project" value="UniProtKB-KW"/>
</dbReference>
<evidence type="ECO:0000256" key="1">
    <source>
        <dbReference type="ARBA" id="ARBA00000900"/>
    </source>
</evidence>
<reference evidence="20" key="1">
    <citation type="submission" date="2016-05" db="EMBL/GenBank/DDBJ databases">
        <title>Comparative genomics of biotechnologically important yeasts.</title>
        <authorList>
            <consortium name="DOE Joint Genome Institute"/>
            <person name="Riley R."/>
            <person name="Haridas S."/>
            <person name="Wolfe K.H."/>
            <person name="Lopes M.R."/>
            <person name="Hittinger C.T."/>
            <person name="Goker M."/>
            <person name="Salamov A."/>
            <person name="Wisecaver J."/>
            <person name="Long T.M."/>
            <person name="Aerts A.L."/>
            <person name="Barry K."/>
            <person name="Choi C."/>
            <person name="Clum A."/>
            <person name="Coughlan A.Y."/>
            <person name="Deshpande S."/>
            <person name="Douglass A.P."/>
            <person name="Hanson S.J."/>
            <person name="Klenk H.-P."/>
            <person name="Labutti K."/>
            <person name="Lapidus A."/>
            <person name="Lindquist E."/>
            <person name="Lipzen A."/>
            <person name="Meier-Kolthoff J.P."/>
            <person name="Ohm R.A."/>
            <person name="Otillar R.P."/>
            <person name="Pangilinan J."/>
            <person name="Peng Y."/>
            <person name="Rokas A."/>
            <person name="Rosa C.A."/>
            <person name="Scheuner C."/>
            <person name="Sibirny A.A."/>
            <person name="Slot J.C."/>
            <person name="Stielow J.B."/>
            <person name="Sun H."/>
            <person name="Kurtzman C.P."/>
            <person name="Blackwell M."/>
            <person name="Grigoriev I.V."/>
            <person name="Jeffries T.W."/>
        </authorList>
    </citation>
    <scope>NUCLEOTIDE SEQUENCE [LARGE SCALE GENOMIC DNA]</scope>
    <source>
        <strain evidence="20">NRRL Y-2460</strain>
    </source>
</reference>
<dbReference type="Pfam" id="PF08647">
    <property type="entry name" value="BRE1"/>
    <property type="match status" value="1"/>
</dbReference>
<dbReference type="PANTHER" id="PTHR23163:SF0">
    <property type="entry name" value="E3 UBIQUITIN-PROTEIN LIGASE BRE1"/>
    <property type="match status" value="1"/>
</dbReference>
<evidence type="ECO:0000256" key="16">
    <source>
        <dbReference type="SAM" id="Coils"/>
    </source>
</evidence>
<evidence type="ECO:0000256" key="7">
    <source>
        <dbReference type="ARBA" id="ARBA00022771"/>
    </source>
</evidence>
<dbReference type="GO" id="GO:0008270">
    <property type="term" value="F:zinc ion binding"/>
    <property type="evidence" value="ECO:0007669"/>
    <property type="project" value="UniProtKB-KW"/>
</dbReference>
<comment type="subcellular location">
    <subcellularLocation>
        <location evidence="2 15">Nucleus</location>
    </subcellularLocation>
</comment>
<feature type="coiled-coil region" evidence="16">
    <location>
        <begin position="160"/>
        <end position="208"/>
    </location>
</feature>
<proteinExistence type="inferred from homology"/>
<dbReference type="GO" id="GO:0061630">
    <property type="term" value="F:ubiquitin protein ligase activity"/>
    <property type="evidence" value="ECO:0007669"/>
    <property type="project" value="UniProtKB-EC"/>
</dbReference>
<dbReference type="EMBL" id="KV454012">
    <property type="protein sequence ID" value="ODV97099.1"/>
    <property type="molecule type" value="Genomic_DNA"/>
</dbReference>
<dbReference type="GO" id="GO:0016567">
    <property type="term" value="P:protein ubiquitination"/>
    <property type="evidence" value="ECO:0007669"/>
    <property type="project" value="UniProtKB-UniRule"/>
</dbReference>
<evidence type="ECO:0000256" key="17">
    <source>
        <dbReference type="SAM" id="MobiDB-lite"/>
    </source>
</evidence>
<evidence type="ECO:0000256" key="5">
    <source>
        <dbReference type="ARBA" id="ARBA00022679"/>
    </source>
</evidence>
<evidence type="ECO:0000259" key="18">
    <source>
        <dbReference type="PROSITE" id="PS50089"/>
    </source>
</evidence>
<dbReference type="PANTHER" id="PTHR23163">
    <property type="entry name" value="RING FINGER PROTEIN-RELATED"/>
    <property type="match status" value="1"/>
</dbReference>
<dbReference type="Proteomes" id="UP000094236">
    <property type="component" value="Unassembled WGS sequence"/>
</dbReference>
<dbReference type="EC" id="2.3.2.27" evidence="15"/>
<evidence type="ECO:0000256" key="14">
    <source>
        <dbReference type="PROSITE-ProRule" id="PRU00175"/>
    </source>
</evidence>
<dbReference type="SUPFAM" id="SSF57850">
    <property type="entry name" value="RING/U-box"/>
    <property type="match status" value="1"/>
</dbReference>
<comment type="similarity">
    <text evidence="4 15">Belongs to the BRE1 family.</text>
</comment>
<dbReference type="PROSITE" id="PS00518">
    <property type="entry name" value="ZF_RING_1"/>
    <property type="match status" value="1"/>
</dbReference>
<evidence type="ECO:0000256" key="15">
    <source>
        <dbReference type="RuleBase" id="RU365038"/>
    </source>
</evidence>
<keyword evidence="10 15" id="KW-0156">Chromatin regulator</keyword>
<comment type="pathway">
    <text evidence="3 15">Protein modification; protein ubiquitination.</text>
</comment>
<feature type="compositionally biased region" description="Basic and acidic residues" evidence="17">
    <location>
        <begin position="230"/>
        <end position="240"/>
    </location>
</feature>
<keyword evidence="20" id="KW-1185">Reference proteome</keyword>
<sequence>MTDDEKKRSAGEELNGISKRRVLDTLSEDGPLTQEDVVYFQKEAIFRQMKKYKKECKLLSMELTNYKTRFMANQKKISVLDGWYKQIIDDLNNKVSSSNESPTTALNQKLLVRLPEDDGDELLELLQKRRDALLEFLSRYDIGNNGSNSTTTSATANIDSDDLNAKVQDLNYQLMEIKSENDTLVRSKNLLEENLRNFQDEIYLLTKESERANSKTLKRISEINNDDDKELSHDSDRINGKDATSQQVKIESSTPDLKKENTDDLVNKEELEKLTVEFEELKALNQDLTRKLNEELSLSAKLKKDSMEASLKLQNLTEVDLHNCIPFQNALKSKDILKEELDDYKLKDKQLFARISDLETERSKFRNSVEELLKKEYEELRKNLKKSEQDLVRIRTARDDLISKNTILKSAQPNQELIEEFKSLIDVQKKKIENLESGVTVKEFSEVDQNADRESLLKQNAALLNELKELENAFKNVHDISVKKLGQYADSDSVISKLTVEKNKADQKYFSAMRVKDSLSQENKALKSTLNKQSELIGTLKEVEKNYLLKCETLESNLKDLKYLENNLSNENRELKKSLRELSNSYELLKRNNEKLVATSTSSLSKQELELNLRKQKESELVKLQSRYKSIETLLDKYKSANANKFMLEEEEKNIEIFRKIAKCPVCSKNWKNTAIKVCGHVFCNECAHERLAARLRRCPSCNKQFSVNDLLTIHL</sequence>
<dbReference type="OrthoDB" id="654191at2759"/>
<accession>A0A1E4TZD4</accession>
<feature type="domain" description="RING-type" evidence="18">
    <location>
        <begin position="664"/>
        <end position="703"/>
    </location>
</feature>
<dbReference type="InterPro" id="IPR058643">
    <property type="entry name" value="BRE1-like_CC"/>
</dbReference>
<keyword evidence="12 15" id="KW-0539">Nucleus</keyword>
<feature type="region of interest" description="Disordered" evidence="17">
    <location>
        <begin position="224"/>
        <end position="262"/>
    </location>
</feature>
<dbReference type="PROSITE" id="PS50089">
    <property type="entry name" value="ZF_RING_2"/>
    <property type="match status" value="1"/>
</dbReference>
<evidence type="ECO:0000256" key="2">
    <source>
        <dbReference type="ARBA" id="ARBA00004123"/>
    </source>
</evidence>
<keyword evidence="11 15" id="KW-0175">Coiled coil</keyword>
<evidence type="ECO:0000256" key="6">
    <source>
        <dbReference type="ARBA" id="ARBA00022723"/>
    </source>
</evidence>
<dbReference type="AlphaFoldDB" id="A0A1E4TZD4"/>
<dbReference type="UniPathway" id="UPA00143"/>
<evidence type="ECO:0000256" key="4">
    <source>
        <dbReference type="ARBA" id="ARBA00005555"/>
    </source>
</evidence>
<dbReference type="InterPro" id="IPR013083">
    <property type="entry name" value="Znf_RING/FYVE/PHD"/>
</dbReference>
<evidence type="ECO:0000256" key="8">
    <source>
        <dbReference type="ARBA" id="ARBA00022786"/>
    </source>
</evidence>
<evidence type="ECO:0000256" key="3">
    <source>
        <dbReference type="ARBA" id="ARBA00004906"/>
    </source>
</evidence>
<evidence type="ECO:0000256" key="9">
    <source>
        <dbReference type="ARBA" id="ARBA00022833"/>
    </source>
</evidence>
<comment type="catalytic activity">
    <reaction evidence="1 15">
        <text>S-ubiquitinyl-[E2 ubiquitin-conjugating enzyme]-L-cysteine + [acceptor protein]-L-lysine = [E2 ubiquitin-conjugating enzyme]-L-cysteine + N(6)-ubiquitinyl-[acceptor protein]-L-lysine.</text>
        <dbReference type="EC" id="2.3.2.27"/>
    </reaction>
</comment>
<evidence type="ECO:0000256" key="13">
    <source>
        <dbReference type="ARBA" id="ARBA00059679"/>
    </source>
</evidence>
<evidence type="ECO:0000313" key="19">
    <source>
        <dbReference type="EMBL" id="ODV97099.1"/>
    </source>
</evidence>
<keyword evidence="8 15" id="KW-0833">Ubl conjugation pathway</keyword>
<evidence type="ECO:0000313" key="20">
    <source>
        <dbReference type="Proteomes" id="UP000094236"/>
    </source>
</evidence>
<dbReference type="SMART" id="SM00184">
    <property type="entry name" value="RING"/>
    <property type="match status" value="1"/>
</dbReference>
<keyword evidence="5 15" id="KW-0808">Transferase</keyword>
<evidence type="ECO:0000256" key="10">
    <source>
        <dbReference type="ARBA" id="ARBA00022853"/>
    </source>
</evidence>
<feature type="compositionally biased region" description="Polar residues" evidence="17">
    <location>
        <begin position="242"/>
        <end position="255"/>
    </location>
</feature>
<dbReference type="CDD" id="cd16499">
    <property type="entry name" value="RING-HC_Bre1-like"/>
    <property type="match status" value="1"/>
</dbReference>
<dbReference type="InterPro" id="IPR001841">
    <property type="entry name" value="Znf_RING"/>
</dbReference>
<dbReference type="Gene3D" id="3.30.40.10">
    <property type="entry name" value="Zinc/RING finger domain, C3HC4 (zinc finger)"/>
    <property type="match status" value="1"/>
</dbReference>
<dbReference type="InterPro" id="IPR017907">
    <property type="entry name" value="Znf_RING_CS"/>
</dbReference>
<name>A0A1E4TZD4_PACTA</name>
<dbReference type="GO" id="GO:0033503">
    <property type="term" value="C:HULC complex"/>
    <property type="evidence" value="ECO:0007669"/>
    <property type="project" value="TreeGrafter"/>
</dbReference>
<dbReference type="Pfam" id="PF13923">
    <property type="entry name" value="zf-C3HC4_2"/>
    <property type="match status" value="1"/>
</dbReference>
<dbReference type="STRING" id="669874.A0A1E4TZD4"/>
<dbReference type="Pfam" id="PF26095">
    <property type="entry name" value="CC_Bre1"/>
    <property type="match status" value="1"/>
</dbReference>
<comment type="function">
    <text evidence="13">E3 ubiquitin-protein ligase that mediates monoubiquitination of histone H2B to form H2BK123ub1. H2BK123ub1 gives a specific tag for epigenetic transcriptional activation and is also a prerequisite for H3K4me and H3K79me formation.</text>
</comment>
<feature type="coiled-coil region" evidence="16">
    <location>
        <begin position="271"/>
        <end position="480"/>
    </location>
</feature>
<organism evidence="19 20">
    <name type="scientific">Pachysolen tannophilus NRRL Y-2460</name>
    <dbReference type="NCBI Taxonomy" id="669874"/>
    <lineage>
        <taxon>Eukaryota</taxon>
        <taxon>Fungi</taxon>
        <taxon>Dikarya</taxon>
        <taxon>Ascomycota</taxon>
        <taxon>Saccharomycotina</taxon>
        <taxon>Pichiomycetes</taxon>
        <taxon>Pachysolenaceae</taxon>
        <taxon>Pachysolen</taxon>
    </lineage>
</organism>
<feature type="coiled-coil region" evidence="16">
    <location>
        <begin position="516"/>
        <end position="651"/>
    </location>
</feature>
<dbReference type="InterPro" id="IPR013956">
    <property type="entry name" value="E3_ubiquit_lig_Bre1"/>
</dbReference>
<gene>
    <name evidence="19" type="ORF">PACTADRAFT_48855</name>
</gene>
<keyword evidence="6 15" id="KW-0479">Metal-binding</keyword>